<evidence type="ECO:0000313" key="1">
    <source>
        <dbReference type="EMBL" id="CFQ58619.1"/>
    </source>
</evidence>
<dbReference type="AlphaFoldDB" id="A0A0T7P2J1"/>
<sequence length="93" mass="9974">MCFERANYKELTGLMPVLTPAPLTKQGGGYTVILQAACALATLNNPNHLLVLTLRNSMLIGINEAHPEAHPAGSINAIQICREPICISFAAFL</sequence>
<organism evidence="1 2">
    <name type="scientific">Yersinia enterocolitica</name>
    <dbReference type="NCBI Taxonomy" id="630"/>
    <lineage>
        <taxon>Bacteria</taxon>
        <taxon>Pseudomonadati</taxon>
        <taxon>Pseudomonadota</taxon>
        <taxon>Gammaproteobacteria</taxon>
        <taxon>Enterobacterales</taxon>
        <taxon>Yersiniaceae</taxon>
        <taxon>Yersinia</taxon>
    </lineage>
</organism>
<gene>
    <name evidence="1" type="ORF">ERS137941_01340</name>
</gene>
<protein>
    <submittedName>
        <fullName evidence="1">Uncharacterized protein</fullName>
    </submittedName>
</protein>
<evidence type="ECO:0000313" key="2">
    <source>
        <dbReference type="Proteomes" id="UP000048841"/>
    </source>
</evidence>
<accession>A0A0T7P2J1</accession>
<name>A0A0T7P2J1_YEREN</name>
<proteinExistence type="predicted"/>
<dbReference type="EMBL" id="CGBR01000006">
    <property type="protein sequence ID" value="CFQ58619.1"/>
    <property type="molecule type" value="Genomic_DNA"/>
</dbReference>
<reference evidence="1 2" key="1">
    <citation type="submission" date="2015-03" db="EMBL/GenBank/DDBJ databases">
        <authorList>
            <person name="Murphy D."/>
        </authorList>
    </citation>
    <scope>NUCLEOTIDE SEQUENCE [LARGE SCALE GENOMIC DNA]</scope>
    <source>
        <strain evidence="1 2">IP26249</strain>
    </source>
</reference>
<dbReference type="Proteomes" id="UP000048841">
    <property type="component" value="Unassembled WGS sequence"/>
</dbReference>